<dbReference type="EMBL" id="VUJX02000002">
    <property type="protein sequence ID" value="KAL0941349.1"/>
    <property type="molecule type" value="Genomic_DNA"/>
</dbReference>
<protein>
    <submittedName>
        <fullName evidence="1">Uncharacterized protein</fullName>
    </submittedName>
</protein>
<dbReference type="Proteomes" id="UP000805649">
    <property type="component" value="Unassembled WGS sequence"/>
</dbReference>
<sequence length="974" mass="105652">MPSVKGICRGILQFVTFALLLSICQAQISDYNRDQNDQLPARALSLKQDEFSAPQIASERQNGRVVTSIVTSYMLVTLPCDVSELPSSLSSLLPSQPGLSLPISGGNFSTSAEKATSFQYSNSVSIPPNGVLTSSYISLGTTLISSTSGEISSTQSHHDKDTGTGTGIILPTGTIAPSGGRVSTSVLQTDPLSWASSSETSSSIKRSSVSQTISLTSAAQPRSSITAVPVSTTSGTLSSSEAPESTVLPWTATIPPPEGVEPTTSVTWYSSDHKSSTTRSDGVILPIIIPVWVCGPWQILCKPDCIIPFLFCGDVSSPGPLGFPWAKPPKLPPKPKKPTPANPEDPEPSETKSTSSESSCTLTSTISPHCDQKCIVAPATTIGTSTSWTTECFDATCKPTVVPCSKTIEKTTTTTYSTQTSQPSEYFCGARDSFCLNCIDKAKLAARQVDNPVHPKPEPGDYDILDGPKGLTHPDTWPAGPDDWYRRMYHLHRGYCDGLIEERTLSDGTVVKMGKSTMKAEEFGSEPLLGGTGPLWGCSALLIITNHGIYTSHNWEIPNFQDGPPLANGQPSYPGVHHEEEFERGVLKFLKEGGWGYPGVEEIKKNTKIFQSEPIKIFIFTPSTFRGKHWGGHKPPTTEPDEWAHYGKIAEWTDFMGEEYGWFLDFDVQGYLKGPSHWANYYEGMTNPMDNYQPPWGLVHWRFHHLNVREVDGKEIKQPCLQVWYETHMLWENCWSHLFPPASPPPFSLGFSVSASLAPSADKGGSGTAGPVPQPTPINNTSTATSNPASSSSKEKIVVVVTATATEVVTEWIDTTTTIVEGNRHTGKWRSGGDIESRTRGTTTTALPNSTPSNRKPSKRIVRLGQQIIYKGPKHKALIGVYEVDSSGEEKVIFAGGDYDNGGAKDLPSTFNLKDDKGGELNIKFDKGLYIIYFESKLGDQVRTWTSISAKNANDPGAPWCEQVDTQAEAVSFD</sequence>
<accession>A0ACC3ZB87</accession>
<evidence type="ECO:0000313" key="1">
    <source>
        <dbReference type="EMBL" id="KAL0941349.1"/>
    </source>
</evidence>
<reference evidence="1 2" key="1">
    <citation type="journal article" date="2020" name="Phytopathology">
        <title>Genome Sequence Resources of Colletotrichum truncatum, C. plurivorum, C. musicola, and C. sojae: Four Species Pathogenic to Soybean (Glycine max).</title>
        <authorList>
            <person name="Rogerio F."/>
            <person name="Boufleur T.R."/>
            <person name="Ciampi-Guillardi M."/>
            <person name="Sukno S.A."/>
            <person name="Thon M.R."/>
            <person name="Massola Junior N.S."/>
            <person name="Baroncelli R."/>
        </authorList>
    </citation>
    <scope>NUCLEOTIDE SEQUENCE [LARGE SCALE GENOMIC DNA]</scope>
    <source>
        <strain evidence="1 2">CMES1059</strain>
    </source>
</reference>
<evidence type="ECO:0000313" key="2">
    <source>
        <dbReference type="Proteomes" id="UP000805649"/>
    </source>
</evidence>
<keyword evidence="2" id="KW-1185">Reference proteome</keyword>
<gene>
    <name evidence="1" type="ORF">CTRU02_204112</name>
</gene>
<proteinExistence type="predicted"/>
<organism evidence="1 2">
    <name type="scientific">Colletotrichum truncatum</name>
    <name type="common">Anthracnose fungus</name>
    <name type="synonym">Colletotrichum capsici</name>
    <dbReference type="NCBI Taxonomy" id="5467"/>
    <lineage>
        <taxon>Eukaryota</taxon>
        <taxon>Fungi</taxon>
        <taxon>Dikarya</taxon>
        <taxon>Ascomycota</taxon>
        <taxon>Pezizomycotina</taxon>
        <taxon>Sordariomycetes</taxon>
        <taxon>Hypocreomycetidae</taxon>
        <taxon>Glomerellales</taxon>
        <taxon>Glomerellaceae</taxon>
        <taxon>Colletotrichum</taxon>
        <taxon>Colletotrichum truncatum species complex</taxon>
    </lineage>
</organism>
<comment type="caution">
    <text evidence="1">The sequence shown here is derived from an EMBL/GenBank/DDBJ whole genome shotgun (WGS) entry which is preliminary data.</text>
</comment>
<name>A0ACC3ZB87_COLTU</name>